<dbReference type="InterPro" id="IPR033900">
    <property type="entry name" value="Gram_neg_porin_domain"/>
</dbReference>
<gene>
    <name evidence="2" type="ORF">MNBD_GAMMA25-2437</name>
</gene>
<proteinExistence type="predicted"/>
<organism evidence="2">
    <name type="scientific">hydrothermal vent metagenome</name>
    <dbReference type="NCBI Taxonomy" id="652676"/>
    <lineage>
        <taxon>unclassified sequences</taxon>
        <taxon>metagenomes</taxon>
        <taxon>ecological metagenomes</taxon>
    </lineage>
</organism>
<dbReference type="SUPFAM" id="SSF56935">
    <property type="entry name" value="Porins"/>
    <property type="match status" value="1"/>
</dbReference>
<dbReference type="EMBL" id="UOFY01000054">
    <property type="protein sequence ID" value="VAX10763.1"/>
    <property type="molecule type" value="Genomic_DNA"/>
</dbReference>
<dbReference type="Pfam" id="PF13609">
    <property type="entry name" value="Porin_4"/>
    <property type="match status" value="1"/>
</dbReference>
<dbReference type="AlphaFoldDB" id="A0A3B1BFA0"/>
<accession>A0A3B1BFA0</accession>
<evidence type="ECO:0000313" key="2">
    <source>
        <dbReference type="EMBL" id="VAX10763.1"/>
    </source>
</evidence>
<name>A0A3B1BFA0_9ZZZZ</name>
<sequence length="376" mass="42265">MSPINQYVFNIRNVAVENRYMVLRKQNSAWVMSSLFAASLYASPALAENWADRILVTGFMSAKYQKINEKEFFNGDIDSGVGKDGSFRGTMLGLNINTAIDDRVSLAAQFLATQEDSDYVTHLDWGFVAVSLSDDLKVRAGKIKFPTGLVNEYVSVGNAYPWITPPMLFYTEDVSGPNNTREAYTGASGFWEYSRGDMNMNADVFGGEIKLEAMHVHNLTGAKFHIDWNEEINFQVSYYKGIMRDTLNAAMEGLSHTNYALGMRIDWNNIVGYAEWANTEMELKALNGNSWYTTWGYQIGNWLPHLTYQYFEKGKDSASPQEQKLSTAGLRYDLSDVADLKIEYSIIKTEQGKGLFATTPVDDSINMFGVAIDVVF</sequence>
<reference evidence="2" key="1">
    <citation type="submission" date="2018-06" db="EMBL/GenBank/DDBJ databases">
        <authorList>
            <person name="Zhirakovskaya E."/>
        </authorList>
    </citation>
    <scope>NUCLEOTIDE SEQUENCE</scope>
</reference>
<dbReference type="GO" id="GO:0015288">
    <property type="term" value="F:porin activity"/>
    <property type="evidence" value="ECO:0007669"/>
    <property type="project" value="InterPro"/>
</dbReference>
<dbReference type="GO" id="GO:0016020">
    <property type="term" value="C:membrane"/>
    <property type="evidence" value="ECO:0007669"/>
    <property type="project" value="InterPro"/>
</dbReference>
<protein>
    <recommendedName>
        <fullName evidence="1">Porin domain-containing protein</fullName>
    </recommendedName>
</protein>
<feature type="domain" description="Porin" evidence="1">
    <location>
        <begin position="35"/>
        <end position="348"/>
    </location>
</feature>
<dbReference type="InterPro" id="IPR023614">
    <property type="entry name" value="Porin_dom_sf"/>
</dbReference>
<evidence type="ECO:0000259" key="1">
    <source>
        <dbReference type="Pfam" id="PF13609"/>
    </source>
</evidence>
<dbReference type="Gene3D" id="2.40.160.10">
    <property type="entry name" value="Porin"/>
    <property type="match status" value="1"/>
</dbReference>